<protein>
    <submittedName>
        <fullName evidence="1">Uncharacterized protein</fullName>
    </submittedName>
</protein>
<organism evidence="1 3">
    <name type="scientific">Bacillus glycinifermentans</name>
    <dbReference type="NCBI Taxonomy" id="1664069"/>
    <lineage>
        <taxon>Bacteria</taxon>
        <taxon>Bacillati</taxon>
        <taxon>Bacillota</taxon>
        <taxon>Bacilli</taxon>
        <taxon>Bacillales</taxon>
        <taxon>Bacillaceae</taxon>
        <taxon>Bacillus</taxon>
    </lineage>
</organism>
<dbReference type="EMBL" id="LECW02000004">
    <property type="protein sequence ID" value="KRT95241.1"/>
    <property type="molecule type" value="Genomic_DNA"/>
</dbReference>
<evidence type="ECO:0000313" key="3">
    <source>
        <dbReference type="Proteomes" id="UP000036168"/>
    </source>
</evidence>
<keyword evidence="4" id="KW-1185">Reference proteome</keyword>
<sequence>MAKNNDITDIFKQSVKLLCKINNISPRKPGFETIDNFVIIRVKNHLKDEVDLDCFHILNLIYRIVGPFGIKFTQHLWLFPDSKRVDRIDVSFKNKDYDALNAKMKEMTGT</sequence>
<evidence type="ECO:0000313" key="2">
    <source>
        <dbReference type="EMBL" id="MEC0485040.1"/>
    </source>
</evidence>
<dbReference type="RefSeq" id="WP_048353006.1">
    <property type="nucleotide sequence ID" value="NZ_CP023481.1"/>
</dbReference>
<reference evidence="1 3" key="1">
    <citation type="journal article" date="2015" name="Int. J. Syst. Evol. Microbiol.">
        <title>Bacillus glycinifermentans sp. nov., isolated from fermented soybean paste.</title>
        <authorList>
            <person name="Kim S.J."/>
            <person name="Dunlap C.A."/>
            <person name="Kwon S.W."/>
            <person name="Rooney A.P."/>
        </authorList>
    </citation>
    <scope>NUCLEOTIDE SEQUENCE [LARGE SCALE GENOMIC DNA]</scope>
    <source>
        <strain evidence="1 3">GO-13</strain>
    </source>
</reference>
<dbReference type="PATRIC" id="fig|1664069.3.peg.2251"/>
<accession>A0A0J6EXZ6</accession>
<evidence type="ECO:0000313" key="4">
    <source>
        <dbReference type="Proteomes" id="UP001341297"/>
    </source>
</evidence>
<name>A0A0J6EXZ6_9BACI</name>
<comment type="caution">
    <text evidence="1">The sequence shown here is derived from an EMBL/GenBank/DDBJ whole genome shotgun (WGS) entry which is preliminary data.</text>
</comment>
<reference evidence="1" key="2">
    <citation type="submission" date="2015-10" db="EMBL/GenBank/DDBJ databases">
        <authorList>
            <person name="Gilbert D.G."/>
        </authorList>
    </citation>
    <scope>NUCLEOTIDE SEQUENCE</scope>
    <source>
        <strain evidence="1">GO-13</strain>
    </source>
</reference>
<proteinExistence type="predicted"/>
<reference evidence="2 4" key="3">
    <citation type="submission" date="2023-03" db="EMBL/GenBank/DDBJ databases">
        <title>Agriculturally important microbes genome sequencing.</title>
        <authorList>
            <person name="Dunlap C."/>
        </authorList>
    </citation>
    <scope>NUCLEOTIDE SEQUENCE [LARGE SCALE GENOMIC DNA]</scope>
    <source>
        <strain evidence="2 4">CBP-3203</strain>
    </source>
</reference>
<dbReference type="Proteomes" id="UP000036168">
    <property type="component" value="Unassembled WGS sequence"/>
</dbReference>
<evidence type="ECO:0000313" key="1">
    <source>
        <dbReference type="EMBL" id="KRT95241.1"/>
    </source>
</evidence>
<dbReference type="AlphaFoldDB" id="A0A0J6EXZ6"/>
<gene>
    <name evidence="1" type="ORF">AB447_212080</name>
    <name evidence="2" type="ORF">P8828_09280</name>
</gene>
<accession>A0A0J6HMJ0</accession>
<dbReference type="EMBL" id="JARRTL010000008">
    <property type="protein sequence ID" value="MEC0485040.1"/>
    <property type="molecule type" value="Genomic_DNA"/>
</dbReference>
<dbReference type="Proteomes" id="UP001341297">
    <property type="component" value="Unassembled WGS sequence"/>
</dbReference>
<dbReference type="OrthoDB" id="2927254at2"/>